<evidence type="ECO:0000313" key="3">
    <source>
        <dbReference type="EMBL" id="QJA83703.1"/>
    </source>
</evidence>
<dbReference type="EMBL" id="MT141529">
    <property type="protein sequence ID" value="QJA64939.1"/>
    <property type="molecule type" value="Genomic_DNA"/>
</dbReference>
<accession>A0A6M3KNR4</accession>
<reference evidence="3" key="1">
    <citation type="submission" date="2020-03" db="EMBL/GenBank/DDBJ databases">
        <title>The deep terrestrial virosphere.</title>
        <authorList>
            <person name="Holmfeldt K."/>
            <person name="Nilsson E."/>
            <person name="Simone D."/>
            <person name="Lopez-Fernandez M."/>
            <person name="Wu X."/>
            <person name="de Brujin I."/>
            <person name="Lundin D."/>
            <person name="Andersson A."/>
            <person name="Bertilsson S."/>
            <person name="Dopson M."/>
        </authorList>
    </citation>
    <scope>NUCLEOTIDE SEQUENCE</scope>
    <source>
        <strain evidence="3">MM415A00259</strain>
        <strain evidence="2">MM415B00452</strain>
    </source>
</reference>
<proteinExistence type="predicted"/>
<evidence type="ECO:0000313" key="2">
    <source>
        <dbReference type="EMBL" id="QJA64939.1"/>
    </source>
</evidence>
<dbReference type="EMBL" id="MT142516">
    <property type="protein sequence ID" value="QJA83703.1"/>
    <property type="molecule type" value="Genomic_DNA"/>
</dbReference>
<organism evidence="3">
    <name type="scientific">viral metagenome</name>
    <dbReference type="NCBI Taxonomy" id="1070528"/>
    <lineage>
        <taxon>unclassified sequences</taxon>
        <taxon>metagenomes</taxon>
        <taxon>organismal metagenomes</taxon>
    </lineage>
</organism>
<gene>
    <name evidence="3" type="ORF">MM415A00259_0028</name>
    <name evidence="2" type="ORF">MM415B00452_0040</name>
</gene>
<name>A0A6M3KNR4_9ZZZZ</name>
<sequence>MVILGGNTSWLSAKNCKDGDMIEFLNAGDWVQSTRFKYDDGNPVNQLVFKVKHEGEEKQLTLIKGSREAMIGAFGSDTLEWVGHKAKISLALNTKGTKSILLTPIGNTEPKEKSVDVDEDFSTEGEDSIPF</sequence>
<evidence type="ECO:0000256" key="1">
    <source>
        <dbReference type="SAM" id="MobiDB-lite"/>
    </source>
</evidence>
<feature type="compositionally biased region" description="Acidic residues" evidence="1">
    <location>
        <begin position="117"/>
        <end position="131"/>
    </location>
</feature>
<dbReference type="AlphaFoldDB" id="A0A6M3KNR4"/>
<feature type="region of interest" description="Disordered" evidence="1">
    <location>
        <begin position="103"/>
        <end position="131"/>
    </location>
</feature>
<protein>
    <submittedName>
        <fullName evidence="3">Uncharacterized protein</fullName>
    </submittedName>
</protein>